<protein>
    <recommendedName>
        <fullName evidence="1">HTH cro/C1-type domain-containing protein</fullName>
    </recommendedName>
</protein>
<evidence type="ECO:0000313" key="3">
    <source>
        <dbReference type="Proteomes" id="UP000019141"/>
    </source>
</evidence>
<dbReference type="Gene3D" id="1.10.260.40">
    <property type="entry name" value="lambda repressor-like DNA-binding domains"/>
    <property type="match status" value="1"/>
</dbReference>
<accession>W4LB93</accession>
<dbReference type="PROSITE" id="PS50943">
    <property type="entry name" value="HTH_CROC1"/>
    <property type="match status" value="1"/>
</dbReference>
<dbReference type="GO" id="GO:0003677">
    <property type="term" value="F:DNA binding"/>
    <property type="evidence" value="ECO:0007669"/>
    <property type="project" value="InterPro"/>
</dbReference>
<evidence type="ECO:0000259" key="1">
    <source>
        <dbReference type="PROSITE" id="PS50943"/>
    </source>
</evidence>
<comment type="caution">
    <text evidence="2">The sequence shown here is derived from an EMBL/GenBank/DDBJ whole genome shotgun (WGS) entry which is preliminary data.</text>
</comment>
<dbReference type="Pfam" id="PF13443">
    <property type="entry name" value="HTH_26"/>
    <property type="match status" value="1"/>
</dbReference>
<dbReference type="EMBL" id="AZHW01000970">
    <property type="protein sequence ID" value="ETW95000.1"/>
    <property type="molecule type" value="Genomic_DNA"/>
</dbReference>
<dbReference type="Proteomes" id="UP000019141">
    <property type="component" value="Unassembled WGS sequence"/>
</dbReference>
<dbReference type="CDD" id="cd00093">
    <property type="entry name" value="HTH_XRE"/>
    <property type="match status" value="1"/>
</dbReference>
<organism evidence="2 3">
    <name type="scientific">Entotheonella factor</name>
    <dbReference type="NCBI Taxonomy" id="1429438"/>
    <lineage>
        <taxon>Bacteria</taxon>
        <taxon>Pseudomonadati</taxon>
        <taxon>Nitrospinota/Tectimicrobiota group</taxon>
        <taxon>Candidatus Tectimicrobiota</taxon>
        <taxon>Candidatus Entotheonellia</taxon>
        <taxon>Candidatus Entotheonellales</taxon>
        <taxon>Candidatus Entotheonellaceae</taxon>
        <taxon>Candidatus Entotheonella</taxon>
    </lineage>
</organism>
<dbReference type="InterPro" id="IPR010982">
    <property type="entry name" value="Lambda_DNA-bd_dom_sf"/>
</dbReference>
<gene>
    <name evidence="2" type="ORF">ETSY1_32455</name>
</gene>
<sequence length="68" mass="7961">MGAEHEDYVGIAWRLRRELDFARTLGVSKTTLLRIEMADQNVTIDTLETICRRLRCSVADLLYDHPRR</sequence>
<feature type="domain" description="HTH cro/C1-type" evidence="1">
    <location>
        <begin position="20"/>
        <end position="61"/>
    </location>
</feature>
<dbReference type="SUPFAM" id="SSF47413">
    <property type="entry name" value="lambda repressor-like DNA-binding domains"/>
    <property type="match status" value="1"/>
</dbReference>
<evidence type="ECO:0000313" key="2">
    <source>
        <dbReference type="EMBL" id="ETW95000.1"/>
    </source>
</evidence>
<keyword evidence="3" id="KW-1185">Reference proteome</keyword>
<name>W4LB93_ENTF1</name>
<dbReference type="HOGENOM" id="CLU_2786113_0_0_7"/>
<dbReference type="AlphaFoldDB" id="W4LB93"/>
<proteinExistence type="predicted"/>
<reference evidence="2 3" key="1">
    <citation type="journal article" date="2014" name="Nature">
        <title>An environmental bacterial taxon with a large and distinct metabolic repertoire.</title>
        <authorList>
            <person name="Wilson M.C."/>
            <person name="Mori T."/>
            <person name="Ruckert C."/>
            <person name="Uria A.R."/>
            <person name="Helf M.J."/>
            <person name="Takada K."/>
            <person name="Gernert C."/>
            <person name="Steffens U.A."/>
            <person name="Heycke N."/>
            <person name="Schmitt S."/>
            <person name="Rinke C."/>
            <person name="Helfrich E.J."/>
            <person name="Brachmann A.O."/>
            <person name="Gurgui C."/>
            <person name="Wakimoto T."/>
            <person name="Kracht M."/>
            <person name="Crusemann M."/>
            <person name="Hentschel U."/>
            <person name="Abe I."/>
            <person name="Matsunaga S."/>
            <person name="Kalinowski J."/>
            <person name="Takeyama H."/>
            <person name="Piel J."/>
        </authorList>
    </citation>
    <scope>NUCLEOTIDE SEQUENCE [LARGE SCALE GENOMIC DNA]</scope>
    <source>
        <strain evidence="3">TSY1</strain>
    </source>
</reference>
<dbReference type="InterPro" id="IPR001387">
    <property type="entry name" value="Cro/C1-type_HTH"/>
</dbReference>